<feature type="domain" description="Ribosomal RNA small subunit methyltransferase E PUA-like" evidence="14">
    <location>
        <begin position="33"/>
        <end position="76"/>
    </location>
</feature>
<feature type="domain" description="Ribosomal RNA small subunit methyltransferase E methyltransferase" evidence="13">
    <location>
        <begin position="85"/>
        <end position="246"/>
    </location>
</feature>
<evidence type="ECO:0000256" key="10">
    <source>
        <dbReference type="ARBA" id="ARBA00025699"/>
    </source>
</evidence>
<name>H5TDI5_9ALTE</name>
<dbReference type="InterPro" id="IPR046886">
    <property type="entry name" value="RsmE_MTase_dom"/>
</dbReference>
<proteinExistence type="inferred from homology"/>
<reference evidence="15 16" key="2">
    <citation type="journal article" date="2017" name="Antonie Van Leeuwenhoek">
        <title>Rhizobium rhizosphaerae sp. nov., a novel species isolated from rice rhizosphere.</title>
        <authorList>
            <person name="Zhao J.J."/>
            <person name="Zhang J."/>
            <person name="Zhang R.J."/>
            <person name="Zhang C.W."/>
            <person name="Yin H.Q."/>
            <person name="Zhang X.X."/>
        </authorList>
    </citation>
    <scope>NUCLEOTIDE SEQUENCE [LARGE SCALE GENOMIC DNA]</scope>
    <source>
        <strain evidence="15 16">ACAM 611</strain>
    </source>
</reference>
<dbReference type="Pfam" id="PF04452">
    <property type="entry name" value="Methyltrans_RNA"/>
    <property type="match status" value="1"/>
</dbReference>
<dbReference type="Gene3D" id="2.40.240.20">
    <property type="entry name" value="Hypothetical PUA domain-like, domain 1"/>
    <property type="match status" value="1"/>
</dbReference>
<evidence type="ECO:0000256" key="11">
    <source>
        <dbReference type="ARBA" id="ARBA00047944"/>
    </source>
</evidence>
<keyword evidence="8 12" id="KW-0808">Transferase</keyword>
<keyword evidence="5 12" id="KW-0963">Cytoplasm</keyword>
<evidence type="ECO:0000259" key="14">
    <source>
        <dbReference type="Pfam" id="PF20260"/>
    </source>
</evidence>
<dbReference type="STRING" id="56804.BAE46_05085"/>
<dbReference type="SUPFAM" id="SSF88697">
    <property type="entry name" value="PUA domain-like"/>
    <property type="match status" value="1"/>
</dbReference>
<reference evidence="15 16" key="1">
    <citation type="journal article" date="2012" name="J. Bacteriol.">
        <title>Genome sequence of proteorhodopsin-containing sea ice bacterium Glaciecola punicea ACAM 611T.</title>
        <authorList>
            <person name="Qin Q.-L."/>
            <person name="Xie B.-B."/>
            <person name="Shu Y.-L."/>
            <person name="Rong J.-C."/>
            <person name="Zhao D.-L."/>
            <person name="Zhang X.-Y."/>
            <person name="Chen X.-L."/>
            <person name="Zhou B.-C."/>
            <person name="Zhanga Y.-Z."/>
        </authorList>
    </citation>
    <scope>NUCLEOTIDE SEQUENCE [LARGE SCALE GENOMIC DNA]</scope>
    <source>
        <strain evidence="15 16">ACAM 611</strain>
    </source>
</reference>
<dbReference type="InterPro" id="IPR006700">
    <property type="entry name" value="RsmE"/>
</dbReference>
<evidence type="ECO:0000313" key="16">
    <source>
        <dbReference type="Proteomes" id="UP000053586"/>
    </source>
</evidence>
<dbReference type="PANTHER" id="PTHR30027">
    <property type="entry name" value="RIBOSOMAL RNA SMALL SUBUNIT METHYLTRANSFERASE E"/>
    <property type="match status" value="1"/>
</dbReference>
<keyword evidence="7 12" id="KW-0489">Methyltransferase</keyword>
<organism evidence="15 16">
    <name type="scientific">Glaciecola punicea ACAM 611</name>
    <dbReference type="NCBI Taxonomy" id="1121923"/>
    <lineage>
        <taxon>Bacteria</taxon>
        <taxon>Pseudomonadati</taxon>
        <taxon>Pseudomonadota</taxon>
        <taxon>Gammaproteobacteria</taxon>
        <taxon>Alteromonadales</taxon>
        <taxon>Alteromonadaceae</taxon>
        <taxon>Glaciecola</taxon>
    </lineage>
</organism>
<dbReference type="CDD" id="cd18084">
    <property type="entry name" value="RsmE-like"/>
    <property type="match status" value="1"/>
</dbReference>
<keyword evidence="9 12" id="KW-0949">S-adenosyl-L-methionine</keyword>
<evidence type="ECO:0000256" key="3">
    <source>
        <dbReference type="ARBA" id="ARBA00012328"/>
    </source>
</evidence>
<dbReference type="InterPro" id="IPR029026">
    <property type="entry name" value="tRNA_m1G_MTases_N"/>
</dbReference>
<dbReference type="EMBL" id="BAET01000028">
    <property type="protein sequence ID" value="GAB56362.1"/>
    <property type="molecule type" value="Genomic_DNA"/>
</dbReference>
<dbReference type="InterPro" id="IPR029028">
    <property type="entry name" value="Alpha/beta_knot_MTases"/>
</dbReference>
<evidence type="ECO:0000256" key="4">
    <source>
        <dbReference type="ARBA" id="ARBA00013673"/>
    </source>
</evidence>
<dbReference type="Proteomes" id="UP000053586">
    <property type="component" value="Unassembled WGS sequence"/>
</dbReference>
<dbReference type="InterPro" id="IPR015947">
    <property type="entry name" value="PUA-like_sf"/>
</dbReference>
<dbReference type="InterPro" id="IPR046887">
    <property type="entry name" value="RsmE_PUA-like"/>
</dbReference>
<dbReference type="EC" id="2.1.1.193" evidence="3 12"/>
<evidence type="ECO:0000256" key="12">
    <source>
        <dbReference type="PIRNR" id="PIRNR015601"/>
    </source>
</evidence>
<keyword evidence="6 12" id="KW-0698">rRNA processing</keyword>
<evidence type="ECO:0000256" key="9">
    <source>
        <dbReference type="ARBA" id="ARBA00022691"/>
    </source>
</evidence>
<evidence type="ECO:0000259" key="13">
    <source>
        <dbReference type="Pfam" id="PF04452"/>
    </source>
</evidence>
<evidence type="ECO:0000256" key="1">
    <source>
        <dbReference type="ARBA" id="ARBA00004496"/>
    </source>
</evidence>
<accession>H5TDI5</accession>
<comment type="subcellular location">
    <subcellularLocation>
        <location evidence="1 12">Cytoplasm</location>
    </subcellularLocation>
</comment>
<dbReference type="AlphaFoldDB" id="H5TDI5"/>
<gene>
    <name evidence="15" type="primary">rsmE</name>
    <name evidence="15" type="ORF">GPUN_2247</name>
</gene>
<comment type="similarity">
    <text evidence="2 12">Belongs to the RNA methyltransferase RsmE family.</text>
</comment>
<keyword evidence="16" id="KW-1185">Reference proteome</keyword>
<evidence type="ECO:0000256" key="8">
    <source>
        <dbReference type="ARBA" id="ARBA00022679"/>
    </source>
</evidence>
<dbReference type="Pfam" id="PF20260">
    <property type="entry name" value="PUA_4"/>
    <property type="match status" value="1"/>
</dbReference>
<evidence type="ECO:0000256" key="7">
    <source>
        <dbReference type="ARBA" id="ARBA00022603"/>
    </source>
</evidence>
<evidence type="ECO:0000256" key="6">
    <source>
        <dbReference type="ARBA" id="ARBA00022552"/>
    </source>
</evidence>
<sequence length="252" mass="27851">MVIYPLLSAKMRIPRFFIEDPLIIDSTINAPTELAHYMHNVLRLRIGTPIVLFNGNGSDFPSEIVDIQKRSASILINAQISLSLESPLHLHLGQGVSKGERMDFALQKSVELGVTEITPIITENCNVKLDQERWDKKLAAWQKLIIGACEQSQRNILPILHQPVTMHQWLGQSSDLTKIILAPGAKTYLSGLQQPQKGFRVVIGPEGGLSEKEIYTATETGYTPVNIGSRILRTETAAIACLAILQAKHGDI</sequence>
<evidence type="ECO:0000256" key="5">
    <source>
        <dbReference type="ARBA" id="ARBA00022490"/>
    </source>
</evidence>
<comment type="catalytic activity">
    <reaction evidence="11 12">
        <text>uridine(1498) in 16S rRNA + S-adenosyl-L-methionine = N(3)-methyluridine(1498) in 16S rRNA + S-adenosyl-L-homocysteine + H(+)</text>
        <dbReference type="Rhea" id="RHEA:42920"/>
        <dbReference type="Rhea" id="RHEA-COMP:10283"/>
        <dbReference type="Rhea" id="RHEA-COMP:10284"/>
        <dbReference type="ChEBI" id="CHEBI:15378"/>
        <dbReference type="ChEBI" id="CHEBI:57856"/>
        <dbReference type="ChEBI" id="CHEBI:59789"/>
        <dbReference type="ChEBI" id="CHEBI:65315"/>
        <dbReference type="ChEBI" id="CHEBI:74502"/>
        <dbReference type="EC" id="2.1.1.193"/>
    </reaction>
</comment>
<dbReference type="eggNOG" id="COG1385">
    <property type="taxonomic scope" value="Bacteria"/>
</dbReference>
<dbReference type="SUPFAM" id="SSF75217">
    <property type="entry name" value="alpha/beta knot"/>
    <property type="match status" value="1"/>
</dbReference>
<dbReference type="PIRSF" id="PIRSF015601">
    <property type="entry name" value="MTase_slr0722"/>
    <property type="match status" value="1"/>
</dbReference>
<protein>
    <recommendedName>
        <fullName evidence="4 12">Ribosomal RNA small subunit methyltransferase E</fullName>
        <ecNumber evidence="3 12">2.1.1.193</ecNumber>
    </recommendedName>
</protein>
<comment type="function">
    <text evidence="10 12">Specifically methylates the N3 position of the uracil ring of uridine 1498 (m3U1498) in 16S rRNA. Acts on the fully assembled 30S ribosomal subunit.</text>
</comment>
<dbReference type="GO" id="GO:0005737">
    <property type="term" value="C:cytoplasm"/>
    <property type="evidence" value="ECO:0007669"/>
    <property type="project" value="UniProtKB-SubCell"/>
</dbReference>
<evidence type="ECO:0000256" key="2">
    <source>
        <dbReference type="ARBA" id="ARBA00005528"/>
    </source>
</evidence>
<dbReference type="NCBIfam" id="TIGR00046">
    <property type="entry name" value="RsmE family RNA methyltransferase"/>
    <property type="match status" value="1"/>
</dbReference>
<evidence type="ECO:0000313" key="15">
    <source>
        <dbReference type="EMBL" id="GAB56362.1"/>
    </source>
</evidence>
<dbReference type="Gene3D" id="3.40.1280.10">
    <property type="match status" value="1"/>
</dbReference>
<dbReference type="NCBIfam" id="NF008692">
    <property type="entry name" value="PRK11713.1-5"/>
    <property type="match status" value="1"/>
</dbReference>
<comment type="caution">
    <text evidence="15">The sequence shown here is derived from an EMBL/GenBank/DDBJ whole genome shotgun (WGS) entry which is preliminary data.</text>
</comment>
<dbReference type="GO" id="GO:0070042">
    <property type="term" value="F:rRNA (uridine-N3-)-methyltransferase activity"/>
    <property type="evidence" value="ECO:0007669"/>
    <property type="project" value="TreeGrafter"/>
</dbReference>
<dbReference type="PANTHER" id="PTHR30027:SF3">
    <property type="entry name" value="16S RRNA (URACIL(1498)-N(3))-METHYLTRANSFERASE"/>
    <property type="match status" value="1"/>
</dbReference>
<dbReference type="GO" id="GO:0070475">
    <property type="term" value="P:rRNA base methylation"/>
    <property type="evidence" value="ECO:0007669"/>
    <property type="project" value="TreeGrafter"/>
</dbReference>